<sequence length="116" mass="13649">MVKDTIESAVLEWYDKNYNFKPLFSKEKPGLTLETSLSTGKYPWARETGDEIMNDYFERFKVDDSDFDFLAYWPYEKGFLPNFLRPGSHKIPDVEPKPLTLHMLIESAKAGRWLFT</sequence>
<dbReference type="Proteomes" id="UP000295719">
    <property type="component" value="Unassembled WGS sequence"/>
</dbReference>
<evidence type="ECO:0000313" key="2">
    <source>
        <dbReference type="Proteomes" id="UP000295719"/>
    </source>
</evidence>
<dbReference type="RefSeq" id="WP_131864103.1">
    <property type="nucleotide sequence ID" value="NZ_SMCR01000002.1"/>
</dbReference>
<evidence type="ECO:0000313" key="1">
    <source>
        <dbReference type="EMBL" id="TCV98684.1"/>
    </source>
</evidence>
<dbReference type="Pfam" id="PF07377">
    <property type="entry name" value="DUF1493"/>
    <property type="match status" value="1"/>
</dbReference>
<comment type="caution">
    <text evidence="1">The sequence shown here is derived from an EMBL/GenBank/DDBJ whole genome shotgun (WGS) entry which is preliminary data.</text>
</comment>
<keyword evidence="2" id="KW-1185">Reference proteome</keyword>
<accession>A0A4V6P490</accession>
<proteinExistence type="predicted"/>
<dbReference type="OrthoDB" id="6476622at2"/>
<organism evidence="1 2">
    <name type="scientific">Biostraticola tofi</name>
    <dbReference type="NCBI Taxonomy" id="466109"/>
    <lineage>
        <taxon>Bacteria</taxon>
        <taxon>Pseudomonadati</taxon>
        <taxon>Pseudomonadota</taxon>
        <taxon>Gammaproteobacteria</taxon>
        <taxon>Enterobacterales</taxon>
        <taxon>Bruguierivoracaceae</taxon>
        <taxon>Biostraticola</taxon>
    </lineage>
</organism>
<name>A0A4V6P490_9GAMM</name>
<dbReference type="AlphaFoldDB" id="A0A4V6P490"/>
<dbReference type="InterPro" id="IPR010862">
    <property type="entry name" value="DUF1493"/>
</dbReference>
<protein>
    <submittedName>
        <fullName evidence="1">Uncharacterized protein DUF1493</fullName>
    </submittedName>
</protein>
<dbReference type="EMBL" id="SMCR01000002">
    <property type="protein sequence ID" value="TCV98684.1"/>
    <property type="molecule type" value="Genomic_DNA"/>
</dbReference>
<gene>
    <name evidence="1" type="ORF">EDC52_1023</name>
</gene>
<reference evidence="1 2" key="1">
    <citation type="submission" date="2019-03" db="EMBL/GenBank/DDBJ databases">
        <title>Genomic Encyclopedia of Type Strains, Phase IV (KMG-IV): sequencing the most valuable type-strain genomes for metagenomic binning, comparative biology and taxonomic classification.</title>
        <authorList>
            <person name="Goeker M."/>
        </authorList>
    </citation>
    <scope>NUCLEOTIDE SEQUENCE [LARGE SCALE GENOMIC DNA]</scope>
    <source>
        <strain evidence="1 2">DSM 19580</strain>
    </source>
</reference>